<evidence type="ECO:0000313" key="4">
    <source>
        <dbReference type="Proteomes" id="UP000284842"/>
    </source>
</evidence>
<dbReference type="Gene3D" id="3.40.50.300">
    <property type="entry name" value="P-loop containing nucleotide triphosphate hydrolases"/>
    <property type="match status" value="1"/>
</dbReference>
<dbReference type="PANTHER" id="PTHR16184">
    <property type="entry name" value="ELONGATOR COMPLEX PROTEIN 6"/>
    <property type="match status" value="1"/>
</dbReference>
<comment type="pathway">
    <text evidence="1">tRNA modification; 5-methoxycarbonylmethyl-2-thiouridine-tRNA biosynthesis.</text>
</comment>
<name>A0A409VRH1_9AGAR</name>
<organism evidence="3 4">
    <name type="scientific">Panaeolus cyanescens</name>
    <dbReference type="NCBI Taxonomy" id="181874"/>
    <lineage>
        <taxon>Eukaryota</taxon>
        <taxon>Fungi</taxon>
        <taxon>Dikarya</taxon>
        <taxon>Basidiomycota</taxon>
        <taxon>Agaricomycotina</taxon>
        <taxon>Agaricomycetes</taxon>
        <taxon>Agaricomycetidae</taxon>
        <taxon>Agaricales</taxon>
        <taxon>Agaricineae</taxon>
        <taxon>Galeropsidaceae</taxon>
        <taxon>Panaeolus</taxon>
    </lineage>
</organism>
<accession>A0A409VRH1</accession>
<keyword evidence="4" id="KW-1185">Reference proteome</keyword>
<dbReference type="GO" id="GO:0002098">
    <property type="term" value="P:tRNA wobble uridine modification"/>
    <property type="evidence" value="ECO:0007669"/>
    <property type="project" value="InterPro"/>
</dbReference>
<dbReference type="CDD" id="cd19495">
    <property type="entry name" value="Elp6"/>
    <property type="match status" value="1"/>
</dbReference>
<dbReference type="InParanoid" id="A0A409VRH1"/>
<dbReference type="PANTHER" id="PTHR16184:SF6">
    <property type="entry name" value="ELONGATOR COMPLEX PROTEIN 6"/>
    <property type="match status" value="1"/>
</dbReference>
<evidence type="ECO:0000256" key="2">
    <source>
        <dbReference type="ARBA" id="ARBA00008837"/>
    </source>
</evidence>
<evidence type="ECO:0008006" key="5">
    <source>
        <dbReference type="Google" id="ProtNLM"/>
    </source>
</evidence>
<sequence length="240" mass="26560">MILPPFNLPEGIILLITDELGAPGKFLLHRALAQQLKADKTAIILSVSESLARWKALATKSNLNLEQRLNKGSLTFIDALNHIQPNFESPNQALGLDIIFEQIRSRLDQSTDESPLVILDDLASLEWMGFPTISLTRFLRALRALCLKKNATLIILQHILNPEDPQELLRNMLQISTYHLEVRPLSSGRSGTVSGEVALHLGFSAPPNPVKLIPRSAALQYRLTDTGPEFFAKGTSEVVL</sequence>
<dbReference type="Pfam" id="PF09807">
    <property type="entry name" value="ELP6"/>
    <property type="match status" value="1"/>
</dbReference>
<protein>
    <recommendedName>
        <fullName evidence="5">Elongator complex protein 5</fullName>
    </recommendedName>
</protein>
<dbReference type="InterPro" id="IPR018627">
    <property type="entry name" value="ELP6"/>
</dbReference>
<evidence type="ECO:0000256" key="1">
    <source>
        <dbReference type="ARBA" id="ARBA00005043"/>
    </source>
</evidence>
<evidence type="ECO:0000313" key="3">
    <source>
        <dbReference type="EMBL" id="PPQ68880.1"/>
    </source>
</evidence>
<reference evidence="3 4" key="1">
    <citation type="journal article" date="2018" name="Evol. Lett.">
        <title>Horizontal gene cluster transfer increased hallucinogenic mushroom diversity.</title>
        <authorList>
            <person name="Reynolds H.T."/>
            <person name="Vijayakumar V."/>
            <person name="Gluck-Thaler E."/>
            <person name="Korotkin H.B."/>
            <person name="Matheny P.B."/>
            <person name="Slot J.C."/>
        </authorList>
    </citation>
    <scope>NUCLEOTIDE SEQUENCE [LARGE SCALE GENOMIC DNA]</scope>
    <source>
        <strain evidence="3 4">2629</strain>
    </source>
</reference>
<dbReference type="UniPathway" id="UPA00988"/>
<comment type="caution">
    <text evidence="3">The sequence shown here is derived from an EMBL/GenBank/DDBJ whole genome shotgun (WGS) entry which is preliminary data.</text>
</comment>
<dbReference type="OrthoDB" id="9995306at2759"/>
<dbReference type="AlphaFoldDB" id="A0A409VRH1"/>
<dbReference type="EMBL" id="NHTK01005998">
    <property type="protein sequence ID" value="PPQ68880.1"/>
    <property type="molecule type" value="Genomic_DNA"/>
</dbReference>
<dbReference type="SUPFAM" id="SSF52540">
    <property type="entry name" value="P-loop containing nucleoside triphosphate hydrolases"/>
    <property type="match status" value="1"/>
</dbReference>
<comment type="similarity">
    <text evidence="2">Belongs to the ELP6 family.</text>
</comment>
<gene>
    <name evidence="3" type="ORF">CVT24_007689</name>
</gene>
<dbReference type="GO" id="GO:0033588">
    <property type="term" value="C:elongator holoenzyme complex"/>
    <property type="evidence" value="ECO:0007669"/>
    <property type="project" value="InterPro"/>
</dbReference>
<dbReference type="InterPro" id="IPR027417">
    <property type="entry name" value="P-loop_NTPase"/>
</dbReference>
<dbReference type="Proteomes" id="UP000284842">
    <property type="component" value="Unassembled WGS sequence"/>
</dbReference>
<dbReference type="STRING" id="181874.A0A409VRH1"/>
<proteinExistence type="inferred from homology"/>